<dbReference type="PANTHER" id="PTHR43000">
    <property type="entry name" value="DTDP-D-GLUCOSE 4,6-DEHYDRATASE-RELATED"/>
    <property type="match status" value="1"/>
</dbReference>
<dbReference type="EMBL" id="CP034791">
    <property type="protein sequence ID" value="AZT90671.1"/>
    <property type="molecule type" value="Genomic_DNA"/>
</dbReference>
<accession>A0A3T0D6F5</accession>
<dbReference type="InterPro" id="IPR036291">
    <property type="entry name" value="NAD(P)-bd_dom_sf"/>
</dbReference>
<comment type="similarity">
    <text evidence="1">Belongs to the NAD(P)-dependent epimerase/dehydratase family.</text>
</comment>
<keyword evidence="4" id="KW-1185">Reference proteome</keyword>
<evidence type="ECO:0000313" key="3">
    <source>
        <dbReference type="EMBL" id="AZT90671.1"/>
    </source>
</evidence>
<name>A0A3T0D6F5_9FIRM</name>
<dbReference type="InterPro" id="IPR001509">
    <property type="entry name" value="Epimerase_deHydtase"/>
</dbReference>
<feature type="domain" description="NAD-dependent epimerase/dehydratase" evidence="2">
    <location>
        <begin position="3"/>
        <end position="231"/>
    </location>
</feature>
<dbReference type="SUPFAM" id="SSF51735">
    <property type="entry name" value="NAD(P)-binding Rossmann-fold domains"/>
    <property type="match status" value="1"/>
</dbReference>
<gene>
    <name evidence="3" type="ORF">ELD05_08440</name>
</gene>
<proteinExistence type="inferred from homology"/>
<evidence type="ECO:0000259" key="2">
    <source>
        <dbReference type="Pfam" id="PF01370"/>
    </source>
</evidence>
<dbReference type="Gene3D" id="3.90.25.10">
    <property type="entry name" value="UDP-galactose 4-epimerase, domain 1"/>
    <property type="match status" value="1"/>
</dbReference>
<dbReference type="Proteomes" id="UP000282930">
    <property type="component" value="Chromosome"/>
</dbReference>
<dbReference type="KEGG" id="ccha:ELD05_08440"/>
<dbReference type="Gene3D" id="3.40.50.720">
    <property type="entry name" value="NAD(P)-binding Rossmann-like Domain"/>
    <property type="match status" value="1"/>
</dbReference>
<evidence type="ECO:0000313" key="4">
    <source>
        <dbReference type="Proteomes" id="UP000282930"/>
    </source>
</evidence>
<protein>
    <submittedName>
        <fullName evidence="3">NAD-dependent epimerase/dehydratase family protein</fullName>
    </submittedName>
</protein>
<reference evidence="3 4" key="1">
    <citation type="submission" date="2018-12" db="EMBL/GenBank/DDBJ databases">
        <title>Genome sequence from the cellulolytic species, Caldicellulosiruptor changbaiensis.</title>
        <authorList>
            <person name="Blumer-Schuette S.E."/>
            <person name="Mendoza C."/>
        </authorList>
    </citation>
    <scope>NUCLEOTIDE SEQUENCE [LARGE SCALE GENOMIC DNA]</scope>
    <source>
        <strain evidence="3 4">CBS-Z</strain>
    </source>
</reference>
<dbReference type="Pfam" id="PF01370">
    <property type="entry name" value="Epimerase"/>
    <property type="match status" value="1"/>
</dbReference>
<organism evidence="3 4">
    <name type="scientific">Caldicellulosiruptor changbaiensis</name>
    <dbReference type="NCBI Taxonomy" id="1222016"/>
    <lineage>
        <taxon>Bacteria</taxon>
        <taxon>Bacillati</taxon>
        <taxon>Bacillota</taxon>
        <taxon>Bacillota incertae sedis</taxon>
        <taxon>Caldicellulosiruptorales</taxon>
        <taxon>Caldicellulosiruptoraceae</taxon>
        <taxon>Caldicellulosiruptor</taxon>
    </lineage>
</organism>
<dbReference type="AlphaFoldDB" id="A0A3T0D6F5"/>
<sequence>MAVLVTGGAGFIGSHIVDKLIEKDYDVCVVDNLISGDLRNINPKAKFYKLDIRDNLEDVFKENKIEYCIHQAAQVSVTKSMEDPILDCSVNILGTLNLLSFCAKYEIKKFIYASSAAVYGEPQYLPIDENHPKNPMSFYGISKLTAEKYIERFAQSYGFEYVIFRYSNVYGPRQDPFGEGGVVSIFCERMQNGKDVVIFGDGNQTRDFIFVEDVAEANYLALQNPIKGTFNLSTNTRVSINELFEIISGLTGYQKSAVYTQKRPGDIQHSTLDNSLLKSLLSWSPKYLLKEGLEKTIEYFKNKSV</sequence>
<dbReference type="RefSeq" id="WP_127352081.1">
    <property type="nucleotide sequence ID" value="NZ_CP034791.1"/>
</dbReference>
<evidence type="ECO:0000256" key="1">
    <source>
        <dbReference type="ARBA" id="ARBA00007637"/>
    </source>
</evidence>